<dbReference type="PANTHER" id="PTHR33021">
    <property type="entry name" value="BLUE COPPER PROTEIN"/>
    <property type="match status" value="1"/>
</dbReference>
<feature type="region of interest" description="Disordered" evidence="5">
    <location>
        <begin position="125"/>
        <end position="154"/>
    </location>
</feature>
<keyword evidence="10" id="KW-1185">Reference proteome</keyword>
<dbReference type="SUPFAM" id="SSF49503">
    <property type="entry name" value="Cupredoxins"/>
    <property type="match status" value="1"/>
</dbReference>
<dbReference type="OrthoDB" id="2015260at2759"/>
<dbReference type="Pfam" id="PF02298">
    <property type="entry name" value="Cu_bind_like"/>
    <property type="match status" value="1"/>
</dbReference>
<dbReference type="InterPro" id="IPR003245">
    <property type="entry name" value="Phytocyanin_dom"/>
</dbReference>
<evidence type="ECO:0000256" key="1">
    <source>
        <dbReference type="ARBA" id="ARBA00022723"/>
    </source>
</evidence>
<evidence type="ECO:0000256" key="5">
    <source>
        <dbReference type="SAM" id="MobiDB-lite"/>
    </source>
</evidence>
<dbReference type="FunFam" id="2.60.40.420:FF:000034">
    <property type="entry name" value="Cupredoxin superfamily protein"/>
    <property type="match status" value="1"/>
</dbReference>
<dbReference type="InterPro" id="IPR039391">
    <property type="entry name" value="Phytocyanin-like"/>
</dbReference>
<evidence type="ECO:0000259" key="8">
    <source>
        <dbReference type="PROSITE" id="PS51485"/>
    </source>
</evidence>
<dbReference type="Gene3D" id="2.60.40.420">
    <property type="entry name" value="Cupredoxins - blue copper proteins"/>
    <property type="match status" value="1"/>
</dbReference>
<keyword evidence="6" id="KW-1133">Transmembrane helix</keyword>
<evidence type="ECO:0000256" key="2">
    <source>
        <dbReference type="ARBA" id="ARBA00023008"/>
    </source>
</evidence>
<dbReference type="PROSITE" id="PS00196">
    <property type="entry name" value="COPPER_BLUE"/>
    <property type="match status" value="1"/>
</dbReference>
<keyword evidence="3" id="KW-1015">Disulfide bond</keyword>
<evidence type="ECO:0000313" key="9">
    <source>
        <dbReference type="EMBL" id="PON63199.1"/>
    </source>
</evidence>
<gene>
    <name evidence="9" type="ORF">PanWU01x14_132930</name>
</gene>
<proteinExistence type="predicted"/>
<dbReference type="Proteomes" id="UP000237105">
    <property type="component" value="Unassembled WGS sequence"/>
</dbReference>
<name>A0A2P5CQ61_PARAD</name>
<dbReference type="PROSITE" id="PS51485">
    <property type="entry name" value="PHYTOCYANIN"/>
    <property type="match status" value="1"/>
</dbReference>
<comment type="caution">
    <text evidence="9">The sequence shown here is derived from an EMBL/GenBank/DDBJ whole genome shotgun (WGS) entry which is preliminary data.</text>
</comment>
<dbReference type="AlphaFoldDB" id="A0A2P5CQ61"/>
<keyword evidence="1" id="KW-0479">Metal-binding</keyword>
<evidence type="ECO:0000313" key="10">
    <source>
        <dbReference type="Proteomes" id="UP000237105"/>
    </source>
</evidence>
<keyword evidence="2" id="KW-0186">Copper</keyword>
<dbReference type="InterPro" id="IPR028871">
    <property type="entry name" value="BlueCu_1_BS"/>
</dbReference>
<sequence>MAKGFMGLIWCFVLTVVIFIESASAVTYTVGDTLGWAVPPNTSFYSDDWADSKTFFAGDILSFNWTAVHDVANVTEDQYKQCVKVNQLVGSNSPVLVTLTAGTHYFICTIGTHCQSGQKLEVKVESSNAATPGSPPSTLSPPPPPPPPSSSPSFAPFGTLSAAISVLAFSFLT</sequence>
<feature type="signal peptide" evidence="7">
    <location>
        <begin position="1"/>
        <end position="25"/>
    </location>
</feature>
<feature type="domain" description="Phytocyanin" evidence="8">
    <location>
        <begin position="26"/>
        <end position="126"/>
    </location>
</feature>
<feature type="compositionally biased region" description="Pro residues" evidence="5">
    <location>
        <begin position="133"/>
        <end position="150"/>
    </location>
</feature>
<reference evidence="10" key="1">
    <citation type="submission" date="2016-06" db="EMBL/GenBank/DDBJ databases">
        <title>Parallel loss of symbiosis genes in relatives of nitrogen-fixing non-legume Parasponia.</title>
        <authorList>
            <person name="Van Velzen R."/>
            <person name="Holmer R."/>
            <person name="Bu F."/>
            <person name="Rutten L."/>
            <person name="Van Zeijl A."/>
            <person name="Liu W."/>
            <person name="Santuari L."/>
            <person name="Cao Q."/>
            <person name="Sharma T."/>
            <person name="Shen D."/>
            <person name="Roswanjaya Y."/>
            <person name="Wardhani T."/>
            <person name="Kalhor M.S."/>
            <person name="Jansen J."/>
            <person name="Van den Hoogen J."/>
            <person name="Gungor B."/>
            <person name="Hartog M."/>
            <person name="Hontelez J."/>
            <person name="Verver J."/>
            <person name="Yang W.-C."/>
            <person name="Schijlen E."/>
            <person name="Repin R."/>
            <person name="Schilthuizen M."/>
            <person name="Schranz E."/>
            <person name="Heidstra R."/>
            <person name="Miyata K."/>
            <person name="Fedorova E."/>
            <person name="Kohlen W."/>
            <person name="Bisseling T."/>
            <person name="Smit S."/>
            <person name="Geurts R."/>
        </authorList>
    </citation>
    <scope>NUCLEOTIDE SEQUENCE [LARGE SCALE GENOMIC DNA]</scope>
    <source>
        <strain evidence="10">cv. WU1-14</strain>
    </source>
</reference>
<protein>
    <submittedName>
        <fullName evidence="9">Phytocyanin domain containing protein</fullName>
    </submittedName>
</protein>
<dbReference type="STRING" id="3476.A0A2P5CQ61"/>
<evidence type="ECO:0000256" key="3">
    <source>
        <dbReference type="ARBA" id="ARBA00023157"/>
    </source>
</evidence>
<evidence type="ECO:0000256" key="7">
    <source>
        <dbReference type="SAM" id="SignalP"/>
    </source>
</evidence>
<accession>A0A2P5CQ61</accession>
<keyword evidence="4" id="KW-0325">Glycoprotein</keyword>
<dbReference type="GO" id="GO:0009055">
    <property type="term" value="F:electron transfer activity"/>
    <property type="evidence" value="ECO:0007669"/>
    <property type="project" value="InterPro"/>
</dbReference>
<keyword evidence="7" id="KW-0732">Signal</keyword>
<dbReference type="EMBL" id="JXTB01000106">
    <property type="protein sequence ID" value="PON63199.1"/>
    <property type="molecule type" value="Genomic_DNA"/>
</dbReference>
<dbReference type="GO" id="GO:0005886">
    <property type="term" value="C:plasma membrane"/>
    <property type="evidence" value="ECO:0007669"/>
    <property type="project" value="TreeGrafter"/>
</dbReference>
<evidence type="ECO:0000256" key="4">
    <source>
        <dbReference type="ARBA" id="ARBA00023180"/>
    </source>
</evidence>
<dbReference type="PANTHER" id="PTHR33021:SF339">
    <property type="entry name" value="OS07G0570600 PROTEIN"/>
    <property type="match status" value="1"/>
</dbReference>
<keyword evidence="6" id="KW-0812">Transmembrane</keyword>
<feature type="chain" id="PRO_5015108289" evidence="7">
    <location>
        <begin position="26"/>
        <end position="173"/>
    </location>
</feature>
<evidence type="ECO:0000256" key="6">
    <source>
        <dbReference type="SAM" id="Phobius"/>
    </source>
</evidence>
<organism evidence="9 10">
    <name type="scientific">Parasponia andersonii</name>
    <name type="common">Sponia andersonii</name>
    <dbReference type="NCBI Taxonomy" id="3476"/>
    <lineage>
        <taxon>Eukaryota</taxon>
        <taxon>Viridiplantae</taxon>
        <taxon>Streptophyta</taxon>
        <taxon>Embryophyta</taxon>
        <taxon>Tracheophyta</taxon>
        <taxon>Spermatophyta</taxon>
        <taxon>Magnoliopsida</taxon>
        <taxon>eudicotyledons</taxon>
        <taxon>Gunneridae</taxon>
        <taxon>Pentapetalae</taxon>
        <taxon>rosids</taxon>
        <taxon>fabids</taxon>
        <taxon>Rosales</taxon>
        <taxon>Cannabaceae</taxon>
        <taxon>Parasponia</taxon>
    </lineage>
</organism>
<feature type="transmembrane region" description="Helical" evidence="6">
    <location>
        <begin position="154"/>
        <end position="172"/>
    </location>
</feature>
<dbReference type="InterPro" id="IPR008972">
    <property type="entry name" value="Cupredoxin"/>
</dbReference>
<keyword evidence="6" id="KW-0472">Membrane</keyword>
<dbReference type="GO" id="GO:0046872">
    <property type="term" value="F:metal ion binding"/>
    <property type="evidence" value="ECO:0007669"/>
    <property type="project" value="UniProtKB-KW"/>
</dbReference>